<keyword evidence="2" id="KW-0255">Endonuclease</keyword>
<evidence type="ECO:0000313" key="3">
    <source>
        <dbReference type="Proteomes" id="UP000238655"/>
    </source>
</evidence>
<protein>
    <submittedName>
        <fullName evidence="2">HNH endonuclease</fullName>
    </submittedName>
</protein>
<proteinExistence type="predicted"/>
<name>A0A2S5DM31_9BURK</name>
<organism evidence="2 3">
    <name type="scientific">Burkholderia contaminans</name>
    <dbReference type="NCBI Taxonomy" id="488447"/>
    <lineage>
        <taxon>Bacteria</taxon>
        <taxon>Pseudomonadati</taxon>
        <taxon>Pseudomonadota</taxon>
        <taxon>Betaproteobacteria</taxon>
        <taxon>Burkholderiales</taxon>
        <taxon>Burkholderiaceae</taxon>
        <taxon>Burkholderia</taxon>
        <taxon>Burkholderia cepacia complex</taxon>
    </lineage>
</organism>
<dbReference type="SMART" id="SM00507">
    <property type="entry name" value="HNHc"/>
    <property type="match status" value="1"/>
</dbReference>
<dbReference type="Proteomes" id="UP000238655">
    <property type="component" value="Unassembled WGS sequence"/>
</dbReference>
<gene>
    <name evidence="2" type="ORF">C3743_39925</name>
</gene>
<dbReference type="AlphaFoldDB" id="A0A2S5DM31"/>
<dbReference type="InterPro" id="IPR003615">
    <property type="entry name" value="HNH_nuc"/>
</dbReference>
<dbReference type="EMBL" id="PQVP01000006">
    <property type="protein sequence ID" value="POZ80151.1"/>
    <property type="molecule type" value="Genomic_DNA"/>
</dbReference>
<keyword evidence="2" id="KW-0378">Hydrolase</keyword>
<dbReference type="GO" id="GO:0004519">
    <property type="term" value="F:endonuclease activity"/>
    <property type="evidence" value="ECO:0007669"/>
    <property type="project" value="UniProtKB-KW"/>
</dbReference>
<comment type="caution">
    <text evidence="2">The sequence shown here is derived from an EMBL/GenBank/DDBJ whole genome shotgun (WGS) entry which is preliminary data.</text>
</comment>
<accession>A0A2S5DM31</accession>
<feature type="domain" description="HNH nuclease" evidence="1">
    <location>
        <begin position="31"/>
        <end position="85"/>
    </location>
</feature>
<sequence length="241" mass="26814">MAADLTLSVCRDVRRAPRSFHMSKTDEAAEQLRVAIMQQGRFGRRCAHCDFAFGNSEDFELHNVDGDHANLAMDNLEPVCELCHAVYHVDLLSRKWPDDAGKIIFVPELSQAELNNLLQAIFYAAAVQMRPSDAAESSQQSALPPSIRPHLVYKALSDRALQLDGTRMSEPVSLADPFVLARVLAEMDDDTYARRDVLLAGARWLAPWDVFVGKAQAWDRDGAAFSRLDLSTWESIAGNRG</sequence>
<reference evidence="2 3" key="1">
    <citation type="submission" date="2018-01" db="EMBL/GenBank/DDBJ databases">
        <title>Successful Treatment of Persistent Burkholderia cepacia Bacteremia with Ceftazidime-Avibactam.</title>
        <authorList>
            <person name="Tamma P."/>
            <person name="Fan Y."/>
            <person name="Bergman Y."/>
            <person name="Sick-Samuels A."/>
            <person name="Hsu A."/>
            <person name="Timp W."/>
            <person name="Simner P."/>
        </authorList>
    </citation>
    <scope>NUCLEOTIDE SEQUENCE [LARGE SCALE GENOMIC DNA]</scope>
    <source>
        <strain evidence="2 3">170816</strain>
    </source>
</reference>
<evidence type="ECO:0000313" key="2">
    <source>
        <dbReference type="EMBL" id="POZ80151.1"/>
    </source>
</evidence>
<dbReference type="CDD" id="cd00085">
    <property type="entry name" value="HNHc"/>
    <property type="match status" value="1"/>
</dbReference>
<keyword evidence="2" id="KW-0540">Nuclease</keyword>
<evidence type="ECO:0000259" key="1">
    <source>
        <dbReference type="SMART" id="SM00507"/>
    </source>
</evidence>